<protein>
    <submittedName>
        <fullName evidence="2">Uncharacterized protein</fullName>
    </submittedName>
</protein>
<reference evidence="2" key="1">
    <citation type="journal article" date="2015" name="Nature">
        <title>Complex archaea that bridge the gap between prokaryotes and eukaryotes.</title>
        <authorList>
            <person name="Spang A."/>
            <person name="Saw J.H."/>
            <person name="Jorgensen S.L."/>
            <person name="Zaremba-Niedzwiedzka K."/>
            <person name="Martijn J."/>
            <person name="Lind A.E."/>
            <person name="van Eijk R."/>
            <person name="Schleper C."/>
            <person name="Guy L."/>
            <person name="Ettema T.J."/>
        </authorList>
    </citation>
    <scope>NUCLEOTIDE SEQUENCE</scope>
</reference>
<dbReference type="AlphaFoldDB" id="A0A0F9V5V1"/>
<evidence type="ECO:0000256" key="1">
    <source>
        <dbReference type="SAM" id="Phobius"/>
    </source>
</evidence>
<name>A0A0F9V5V1_9ZZZZ</name>
<proteinExistence type="predicted"/>
<sequence>MWSYKYNQYVTLVIKLTVTRLLPFAVVWLGLCALLLYAGLFSAAWLVGGLGFLSWCAICIYYAPRFWRIFLFSDKKDDSEEGG</sequence>
<dbReference type="EMBL" id="LAZR01000039">
    <property type="protein sequence ID" value="KKO00626.1"/>
    <property type="molecule type" value="Genomic_DNA"/>
</dbReference>
<comment type="caution">
    <text evidence="2">The sequence shown here is derived from an EMBL/GenBank/DDBJ whole genome shotgun (WGS) entry which is preliminary data.</text>
</comment>
<keyword evidence="1" id="KW-0812">Transmembrane</keyword>
<accession>A0A0F9V5V1</accession>
<evidence type="ECO:0000313" key="2">
    <source>
        <dbReference type="EMBL" id="KKO00626.1"/>
    </source>
</evidence>
<feature type="transmembrane region" description="Helical" evidence="1">
    <location>
        <begin position="44"/>
        <end position="63"/>
    </location>
</feature>
<keyword evidence="1" id="KW-0472">Membrane</keyword>
<gene>
    <name evidence="2" type="ORF">LCGC14_0123990</name>
</gene>
<organism evidence="2">
    <name type="scientific">marine sediment metagenome</name>
    <dbReference type="NCBI Taxonomy" id="412755"/>
    <lineage>
        <taxon>unclassified sequences</taxon>
        <taxon>metagenomes</taxon>
        <taxon>ecological metagenomes</taxon>
    </lineage>
</organism>
<keyword evidence="1" id="KW-1133">Transmembrane helix</keyword>
<feature type="transmembrane region" description="Helical" evidence="1">
    <location>
        <begin position="21"/>
        <end position="38"/>
    </location>
</feature>